<dbReference type="RefSeq" id="XP_002734275.1">
    <property type="nucleotide sequence ID" value="XM_002734229.2"/>
</dbReference>
<feature type="region of interest" description="Disordered" evidence="3">
    <location>
        <begin position="213"/>
        <end position="233"/>
    </location>
</feature>
<evidence type="ECO:0000256" key="3">
    <source>
        <dbReference type="SAM" id="MobiDB-lite"/>
    </source>
</evidence>
<dbReference type="Gene3D" id="1.20.5.730">
    <property type="entry name" value="Single helix bin"/>
    <property type="match status" value="1"/>
</dbReference>
<feature type="region of interest" description="Disordered" evidence="3">
    <location>
        <begin position="666"/>
        <end position="749"/>
    </location>
</feature>
<feature type="region of interest" description="Disordered" evidence="3">
    <location>
        <begin position="580"/>
        <end position="619"/>
    </location>
</feature>
<keyword evidence="5" id="KW-1185">Reference proteome</keyword>
<feature type="compositionally biased region" description="Basic residues" evidence="3">
    <location>
        <begin position="549"/>
        <end position="558"/>
    </location>
</feature>
<feature type="region of interest" description="Disordered" evidence="3">
    <location>
        <begin position="474"/>
        <end position="497"/>
    </location>
</feature>
<reference evidence="6" key="1">
    <citation type="submission" date="2025-08" db="UniProtKB">
        <authorList>
            <consortium name="RefSeq"/>
        </authorList>
    </citation>
    <scope>IDENTIFICATION</scope>
    <source>
        <tissue evidence="6">Testes</tissue>
    </source>
</reference>
<comment type="similarity">
    <text evidence="1">Belongs to the shugoshin family.</text>
</comment>
<feature type="compositionally biased region" description="Basic and acidic residues" evidence="3">
    <location>
        <begin position="736"/>
        <end position="749"/>
    </location>
</feature>
<name>A0ABM0GP63_SACKO</name>
<feature type="compositionally biased region" description="Basic and acidic residues" evidence="3">
    <location>
        <begin position="584"/>
        <end position="606"/>
    </location>
</feature>
<feature type="compositionally biased region" description="Basic and acidic residues" evidence="3">
    <location>
        <begin position="804"/>
        <end position="814"/>
    </location>
</feature>
<feature type="domain" description="Shugoshin C-terminal" evidence="4">
    <location>
        <begin position="789"/>
        <end position="811"/>
    </location>
</feature>
<dbReference type="InterPro" id="IPR011515">
    <property type="entry name" value="Shugoshin_C"/>
</dbReference>
<dbReference type="Pfam" id="PF07557">
    <property type="entry name" value="Shugoshin_C"/>
    <property type="match status" value="1"/>
</dbReference>
<evidence type="ECO:0000313" key="6">
    <source>
        <dbReference type="RefSeq" id="XP_002734275.1"/>
    </source>
</evidence>
<organism evidence="5 6">
    <name type="scientific">Saccoglossus kowalevskii</name>
    <name type="common">Acorn worm</name>
    <dbReference type="NCBI Taxonomy" id="10224"/>
    <lineage>
        <taxon>Eukaryota</taxon>
        <taxon>Metazoa</taxon>
        <taxon>Hemichordata</taxon>
        <taxon>Enteropneusta</taxon>
        <taxon>Harrimaniidae</taxon>
        <taxon>Saccoglossus</taxon>
    </lineage>
</organism>
<feature type="region of interest" description="Disordered" evidence="3">
    <location>
        <begin position="537"/>
        <end position="561"/>
    </location>
</feature>
<gene>
    <name evidence="6" type="primary">LOC100375620</name>
</gene>
<feature type="compositionally biased region" description="Basic and acidic residues" evidence="3">
    <location>
        <begin position="705"/>
        <end position="714"/>
    </location>
</feature>
<feature type="region of interest" description="Disordered" evidence="3">
    <location>
        <begin position="766"/>
        <end position="790"/>
    </location>
</feature>
<evidence type="ECO:0000256" key="1">
    <source>
        <dbReference type="ARBA" id="ARBA00010845"/>
    </source>
</evidence>
<feature type="region of interest" description="Disordered" evidence="3">
    <location>
        <begin position="804"/>
        <end position="841"/>
    </location>
</feature>
<feature type="compositionally biased region" description="Polar residues" evidence="3">
    <location>
        <begin position="826"/>
        <end position="841"/>
    </location>
</feature>
<protein>
    <submittedName>
        <fullName evidence="6">Shugoshin-like 1-like</fullName>
    </submittedName>
</protein>
<proteinExistence type="inferred from homology"/>
<dbReference type="GeneID" id="100375620"/>
<evidence type="ECO:0000256" key="2">
    <source>
        <dbReference type="ARBA" id="ARBA00022829"/>
    </source>
</evidence>
<sequence length="841" mass="95009">MESHELNDSILEIKQRMKEKRIQRKRLESGDRSRRWNSSFRSTTLFQNNQALTLALEKTRIGMREAQKANLGLLKERQNMMVRMNSLQQIVDKKEMDMDIDVTAAVKVQMSRIKDVINKITLSVHGTVELIHQALQMCDEIPNTMPRQSLLKELSPDDDSFNMLNETLQQSILCTRNASSTPVVNLLATCNTELSNTASCLSNVLDKVNLENTATTENPNKDHPGRNITAARRVPKKSIKHDLKTDNAVLIATSSKDGNSESNMADLPAADLTIENITLKDEACFISDKSLATEDDLNAAIVEDSDEAVKDTAPHNKRQSRRLSSKKACAMLTHNNQPRSSEDVKKSELKEIRRTIVLNKKIDLIPVNDEQSRRGTFVMKPASKSVLKPTDKRATFFVKPCIVSNDSSSSSSDNDVKEMEEETIVNKNTMKVVDCHASFLDEGIPNEIDENVTSPLNAEFTNSVRKTPAIVIKRKRKTDQRADRGHAAKKTVSQNKTSRIPHVKKVKKLAAEYDEVISQKKNGADVVFDFRELQKTNESKSSNGELQKKLKKSKKKKQNISVSELSFGDHSFHPVIEIVPHKSHTSEDKTIVSKVSRTTDDDKRSLSDVMDGEEDEQMVSAKLEKKKRKYTKKKSNKISKSSGVELTNITMTTEEKQAGEYQVENVLFPKRKNEQPVKKVKKAARVNPPSENDNNEESTCGRKTRSTDHQKLVDENDLDNDDFSPKQPIFAKHKQKKDENVADHKHEMPQLKEKIVVKQEVDDLSEYVSDASKSKKRKSSPVDRMAVKKSRRAAAMVVSYKEPKLHSKLRRGDNYKVGWSDKSTKHGQSSRKALDSVTNIK</sequence>
<keyword evidence="2" id="KW-0159">Chromosome partition</keyword>
<accession>A0ABM0GP63</accession>
<evidence type="ECO:0000259" key="4">
    <source>
        <dbReference type="Pfam" id="PF07557"/>
    </source>
</evidence>
<dbReference type="Proteomes" id="UP000694865">
    <property type="component" value="Unplaced"/>
</dbReference>
<evidence type="ECO:0000313" key="5">
    <source>
        <dbReference type="Proteomes" id="UP000694865"/>
    </source>
</evidence>